<dbReference type="InterPro" id="IPR005119">
    <property type="entry name" value="LysR_subst-bd"/>
</dbReference>
<feature type="domain" description="HTH lysR-type" evidence="5">
    <location>
        <begin position="2"/>
        <end position="59"/>
    </location>
</feature>
<keyword evidence="3" id="KW-0238">DNA-binding</keyword>
<name>A0ABN6YX25_9FIRM</name>
<comment type="similarity">
    <text evidence="1">Belongs to the LysR transcriptional regulatory family.</text>
</comment>
<evidence type="ECO:0000313" key="6">
    <source>
        <dbReference type="EMBL" id="BDZ77893.1"/>
    </source>
</evidence>
<dbReference type="Pfam" id="PF00126">
    <property type="entry name" value="HTH_1"/>
    <property type="match status" value="1"/>
</dbReference>
<dbReference type="SUPFAM" id="SSF46785">
    <property type="entry name" value="Winged helix' DNA-binding domain"/>
    <property type="match status" value="1"/>
</dbReference>
<evidence type="ECO:0000256" key="1">
    <source>
        <dbReference type="ARBA" id="ARBA00009437"/>
    </source>
</evidence>
<evidence type="ECO:0000259" key="5">
    <source>
        <dbReference type="PROSITE" id="PS50931"/>
    </source>
</evidence>
<dbReference type="InterPro" id="IPR036388">
    <property type="entry name" value="WH-like_DNA-bd_sf"/>
</dbReference>
<reference evidence="7" key="1">
    <citation type="journal article" date="2023" name="Int. J. Syst. Evol. Microbiol.">
        <title>Claveliimonas bilis gen. nov., sp. nov., deoxycholic acid-producing bacteria isolated from human faeces, and reclassification of Sellimonas monacensis Zenner et al. 2021 as Claveliimonas monacensis comb. nov.</title>
        <authorList>
            <person name="Hisatomi A."/>
            <person name="Kastawa N.W.E.P.G."/>
            <person name="Song I."/>
            <person name="Ohkuma M."/>
            <person name="Fukiya S."/>
            <person name="Sakamoto M."/>
        </authorList>
    </citation>
    <scope>NUCLEOTIDE SEQUENCE [LARGE SCALE GENOMIC DNA]</scope>
    <source>
        <strain evidence="7">12BBH14</strain>
    </source>
</reference>
<dbReference type="RefSeq" id="WP_316264926.1">
    <property type="nucleotide sequence ID" value="NZ_AP027742.1"/>
</dbReference>
<evidence type="ECO:0000313" key="7">
    <source>
        <dbReference type="Proteomes" id="UP001305815"/>
    </source>
</evidence>
<organism evidence="6 7">
    <name type="scientific">Claveliimonas bilis</name>
    <dbReference type="NCBI Taxonomy" id="3028070"/>
    <lineage>
        <taxon>Bacteria</taxon>
        <taxon>Bacillati</taxon>
        <taxon>Bacillota</taxon>
        <taxon>Clostridia</taxon>
        <taxon>Lachnospirales</taxon>
        <taxon>Lachnospiraceae</taxon>
        <taxon>Claveliimonas</taxon>
    </lineage>
</organism>
<dbReference type="Gene3D" id="3.40.190.10">
    <property type="entry name" value="Periplasmic binding protein-like II"/>
    <property type="match status" value="2"/>
</dbReference>
<dbReference type="InterPro" id="IPR036390">
    <property type="entry name" value="WH_DNA-bd_sf"/>
</dbReference>
<protein>
    <recommendedName>
        <fullName evidence="5">HTH lysR-type domain-containing protein</fullName>
    </recommendedName>
</protein>
<dbReference type="PANTHER" id="PTHR30346:SF28">
    <property type="entry name" value="HTH-TYPE TRANSCRIPTIONAL REGULATOR CYNR"/>
    <property type="match status" value="1"/>
</dbReference>
<accession>A0ABN6YX25</accession>
<dbReference type="PRINTS" id="PR00039">
    <property type="entry name" value="HTHLYSR"/>
</dbReference>
<dbReference type="Proteomes" id="UP001305815">
    <property type="component" value="Chromosome"/>
</dbReference>
<evidence type="ECO:0000256" key="2">
    <source>
        <dbReference type="ARBA" id="ARBA00023015"/>
    </source>
</evidence>
<dbReference type="Pfam" id="PF03466">
    <property type="entry name" value="LysR_substrate"/>
    <property type="match status" value="1"/>
</dbReference>
<dbReference type="EMBL" id="AP027742">
    <property type="protein sequence ID" value="BDZ77893.1"/>
    <property type="molecule type" value="Genomic_DNA"/>
</dbReference>
<evidence type="ECO:0000256" key="4">
    <source>
        <dbReference type="ARBA" id="ARBA00023163"/>
    </source>
</evidence>
<dbReference type="InterPro" id="IPR000847">
    <property type="entry name" value="LysR_HTH_N"/>
</dbReference>
<keyword evidence="4" id="KW-0804">Transcription</keyword>
<proteinExistence type="inferred from homology"/>
<dbReference type="PROSITE" id="PS50931">
    <property type="entry name" value="HTH_LYSR"/>
    <property type="match status" value="1"/>
</dbReference>
<gene>
    <name evidence="6" type="ORF">Lac1_20760</name>
</gene>
<dbReference type="PANTHER" id="PTHR30346">
    <property type="entry name" value="TRANSCRIPTIONAL DUAL REGULATOR HCAR-RELATED"/>
    <property type="match status" value="1"/>
</dbReference>
<dbReference type="SUPFAM" id="SSF53850">
    <property type="entry name" value="Periplasmic binding protein-like II"/>
    <property type="match status" value="1"/>
</dbReference>
<keyword evidence="7" id="KW-1185">Reference proteome</keyword>
<keyword evidence="2" id="KW-0805">Transcription regulation</keyword>
<sequence>MIEHEHLRHLEAFARYGTLSKAAEELHISQPTLTRSMQKLEDEIGVPLFLRTKNHLEFNANGELAADYARRILEQTDSMVERVRALDRAGRTISIGSCAPMPMLTAVRNATHLYPEMTISSECRDCEPLIEGLRSELYQIIILPYRPEDKDLYIQKTETETLFFAVPSGHRFAGSNGIYMKEMDGENMLLYSDIGFWHSLPREKMPHSRFLVQTDRFAFEELMSSSILPCFVSDIALADNWNSADRVLVPILDPEAKVTYHMVCLKKTLSKVRKLFLSVI</sequence>
<dbReference type="CDD" id="cd05466">
    <property type="entry name" value="PBP2_LTTR_substrate"/>
    <property type="match status" value="1"/>
</dbReference>
<evidence type="ECO:0000256" key="3">
    <source>
        <dbReference type="ARBA" id="ARBA00023125"/>
    </source>
</evidence>
<dbReference type="Gene3D" id="1.10.10.10">
    <property type="entry name" value="Winged helix-like DNA-binding domain superfamily/Winged helix DNA-binding domain"/>
    <property type="match status" value="1"/>
</dbReference>